<proteinExistence type="predicted"/>
<dbReference type="Proteomes" id="UP000809273">
    <property type="component" value="Unassembled WGS sequence"/>
</dbReference>
<sequence length="65" mass="7172">MQEGYYPRAEGLGLTLGSAVISQESQEKEQEIRCGFRRFETGEKILSSPSVVEGLVYIGSADNFL</sequence>
<name>A0A9D8KB70_9DELT</name>
<protein>
    <submittedName>
        <fullName evidence="1">PQQ-binding-like beta-propeller repeat protein</fullName>
    </submittedName>
</protein>
<dbReference type="AlphaFoldDB" id="A0A9D8KB70"/>
<reference evidence="1" key="1">
    <citation type="journal article" date="2021" name="Environ. Microbiol.">
        <title>Genomic characterization of three novel Desulfobacterota classes expand the metabolic and phylogenetic diversity of the phylum.</title>
        <authorList>
            <person name="Murphy C.L."/>
            <person name="Biggerstaff J."/>
            <person name="Eichhorn A."/>
            <person name="Ewing E."/>
            <person name="Shahan R."/>
            <person name="Soriano D."/>
            <person name="Stewart S."/>
            <person name="VanMol K."/>
            <person name="Walker R."/>
            <person name="Walters P."/>
            <person name="Elshahed M.S."/>
            <person name="Youssef N.H."/>
        </authorList>
    </citation>
    <scope>NUCLEOTIDE SEQUENCE</scope>
    <source>
        <strain evidence="1">Zod_Metabat.24</strain>
    </source>
</reference>
<accession>A0A9D8KB70</accession>
<feature type="non-terminal residue" evidence="1">
    <location>
        <position position="65"/>
    </location>
</feature>
<dbReference type="EMBL" id="JAFGIX010000008">
    <property type="protein sequence ID" value="MBN1571854.1"/>
    <property type="molecule type" value="Genomic_DNA"/>
</dbReference>
<evidence type="ECO:0000313" key="2">
    <source>
        <dbReference type="Proteomes" id="UP000809273"/>
    </source>
</evidence>
<organism evidence="1 2">
    <name type="scientific">Candidatus Zymogenus saltonus</name>
    <dbReference type="NCBI Taxonomy" id="2844893"/>
    <lineage>
        <taxon>Bacteria</taxon>
        <taxon>Deltaproteobacteria</taxon>
        <taxon>Candidatus Zymogenia</taxon>
        <taxon>Candidatus Zymogeniales</taxon>
        <taxon>Candidatus Zymogenaceae</taxon>
        <taxon>Candidatus Zymogenus</taxon>
    </lineage>
</organism>
<reference evidence="1" key="2">
    <citation type="submission" date="2021-01" db="EMBL/GenBank/DDBJ databases">
        <authorList>
            <person name="Hahn C.R."/>
            <person name="Youssef N.H."/>
            <person name="Elshahed M."/>
        </authorList>
    </citation>
    <scope>NUCLEOTIDE SEQUENCE</scope>
    <source>
        <strain evidence="1">Zod_Metabat.24</strain>
    </source>
</reference>
<gene>
    <name evidence="1" type="ORF">JW984_01520</name>
</gene>
<comment type="caution">
    <text evidence="1">The sequence shown here is derived from an EMBL/GenBank/DDBJ whole genome shotgun (WGS) entry which is preliminary data.</text>
</comment>
<evidence type="ECO:0000313" key="1">
    <source>
        <dbReference type="EMBL" id="MBN1571854.1"/>
    </source>
</evidence>